<comment type="caution">
    <text evidence="1">The sequence shown here is derived from an EMBL/GenBank/DDBJ whole genome shotgun (WGS) entry which is preliminary data.</text>
</comment>
<protein>
    <recommendedName>
        <fullName evidence="3">Glycosyl transferases group 1</fullName>
    </recommendedName>
</protein>
<evidence type="ECO:0000313" key="1">
    <source>
        <dbReference type="EMBL" id="GGC38856.1"/>
    </source>
</evidence>
<reference evidence="2" key="1">
    <citation type="journal article" date="2019" name="Int. J. Syst. Evol. Microbiol.">
        <title>The Global Catalogue of Microorganisms (GCM) 10K type strain sequencing project: providing services to taxonomists for standard genome sequencing and annotation.</title>
        <authorList>
            <consortium name="The Broad Institute Genomics Platform"/>
            <consortium name="The Broad Institute Genome Sequencing Center for Infectious Disease"/>
            <person name="Wu L."/>
            <person name="Ma J."/>
        </authorList>
    </citation>
    <scope>NUCLEOTIDE SEQUENCE [LARGE SCALE GENOMIC DNA]</scope>
    <source>
        <strain evidence="2">CGMCC 1.15342</strain>
    </source>
</reference>
<evidence type="ECO:0000313" key="2">
    <source>
        <dbReference type="Proteomes" id="UP000597338"/>
    </source>
</evidence>
<name>A0ABQ1MFI1_9SPHI</name>
<proteinExistence type="predicted"/>
<evidence type="ECO:0008006" key="3">
    <source>
        <dbReference type="Google" id="ProtNLM"/>
    </source>
</evidence>
<dbReference type="Pfam" id="PF13692">
    <property type="entry name" value="Glyco_trans_1_4"/>
    <property type="match status" value="1"/>
</dbReference>
<keyword evidence="2" id="KW-1185">Reference proteome</keyword>
<sequence length="238" mass="27352">MPRLDLHVSTIIAKKFNYINIPMGYDDSFYNLDPTQSIKKVDQPILERVKHKIGQYKFTVAYAGTIGKANRVEDLLLAVQYLPPDTGIFIIGKGPLKDELVESYAENVNIHFFEPVSKESLPRVLSNFDILVNMWDDKNIYRFGVSPNKWIDYMLSSRPILVSFNGYQSIINDSGCGWFIKAKDPKLLASKIEEIRLEYTPEELSDIGKLGFDYVIKELNYKSLTKKISENLDSLQKR</sequence>
<dbReference type="Gene3D" id="3.40.50.2000">
    <property type="entry name" value="Glycogen Phosphorylase B"/>
    <property type="match status" value="1"/>
</dbReference>
<dbReference type="Proteomes" id="UP000597338">
    <property type="component" value="Unassembled WGS sequence"/>
</dbReference>
<dbReference type="EMBL" id="BMIK01000013">
    <property type="protein sequence ID" value="GGC38856.1"/>
    <property type="molecule type" value="Genomic_DNA"/>
</dbReference>
<organism evidence="1 2">
    <name type="scientific">Parapedobacter defluvii</name>
    <dbReference type="NCBI Taxonomy" id="2045106"/>
    <lineage>
        <taxon>Bacteria</taxon>
        <taxon>Pseudomonadati</taxon>
        <taxon>Bacteroidota</taxon>
        <taxon>Sphingobacteriia</taxon>
        <taxon>Sphingobacteriales</taxon>
        <taxon>Sphingobacteriaceae</taxon>
        <taxon>Parapedobacter</taxon>
    </lineage>
</organism>
<dbReference type="SUPFAM" id="SSF53756">
    <property type="entry name" value="UDP-Glycosyltransferase/glycogen phosphorylase"/>
    <property type="match status" value="1"/>
</dbReference>
<gene>
    <name evidence="1" type="ORF">GCM10011386_33710</name>
</gene>
<accession>A0ABQ1MFI1</accession>